<dbReference type="EMBL" id="JAFHKU010000124">
    <property type="protein sequence ID" value="MBN3558123.1"/>
    <property type="molecule type" value="Genomic_DNA"/>
</dbReference>
<evidence type="ECO:0000313" key="3">
    <source>
        <dbReference type="Proteomes" id="UP000584663"/>
    </source>
</evidence>
<reference evidence="1 3" key="1">
    <citation type="submission" date="2020-08" db="EMBL/GenBank/DDBJ databases">
        <title>Genomic Encyclopedia of Type Strains, Phase IV (KMG-IV): sequencing the most valuable type-strain genomes for metagenomic binning, comparative biology and taxonomic classification.</title>
        <authorList>
            <person name="Goeker M."/>
        </authorList>
    </citation>
    <scope>NUCLEOTIDE SEQUENCE [LARGE SCALE GENOMIC DNA]</scope>
    <source>
        <strain evidence="1 3">DSM 14562</strain>
    </source>
</reference>
<dbReference type="Pfam" id="PF14354">
    <property type="entry name" value="Lar_restr_allev"/>
    <property type="match status" value="1"/>
</dbReference>
<reference evidence="2" key="2">
    <citation type="submission" date="2021-01" db="EMBL/GenBank/DDBJ databases">
        <title>Genome Sequencing of Type Strains.</title>
        <authorList>
            <person name="Lemaire J.F."/>
            <person name="Inderbitzin P."/>
            <person name="Collins S.B."/>
            <person name="Wespe N."/>
            <person name="Knight-Connoni V."/>
        </authorList>
    </citation>
    <scope>NUCLEOTIDE SEQUENCE</scope>
    <source>
        <strain evidence="2">DSM 14562</strain>
    </source>
</reference>
<gene>
    <name evidence="1" type="ORF">GGQ89_003977</name>
    <name evidence="2" type="ORF">JYA60_07770</name>
</gene>
<dbReference type="Proteomes" id="UP000704529">
    <property type="component" value="Unassembled WGS sequence"/>
</dbReference>
<dbReference type="Proteomes" id="UP000584663">
    <property type="component" value="Unassembled WGS sequence"/>
</dbReference>
<evidence type="ECO:0000313" key="1">
    <source>
        <dbReference type="EMBL" id="MBB4611720.1"/>
    </source>
</evidence>
<evidence type="ECO:0000313" key="4">
    <source>
        <dbReference type="Proteomes" id="UP000704529"/>
    </source>
</evidence>
<keyword evidence="3" id="KW-1185">Reference proteome</keyword>
<evidence type="ECO:0008006" key="5">
    <source>
        <dbReference type="Google" id="ProtNLM"/>
    </source>
</evidence>
<evidence type="ECO:0000313" key="2">
    <source>
        <dbReference type="EMBL" id="MBN3558123.1"/>
    </source>
</evidence>
<name>A0AA40ZXE5_9SPHN</name>
<proteinExistence type="predicted"/>
<comment type="caution">
    <text evidence="2">The sequence shown here is derived from an EMBL/GenBank/DDBJ whole genome shotgun (WGS) entry which is preliminary data.</text>
</comment>
<dbReference type="AlphaFoldDB" id="A0AA40ZXE5"/>
<dbReference type="RefSeq" id="WP_184107161.1">
    <property type="nucleotide sequence ID" value="NZ_JACHNX010000048.1"/>
</dbReference>
<accession>A0AA40ZXE5</accession>
<dbReference type="EMBL" id="JACHNX010000048">
    <property type="protein sequence ID" value="MBB4611720.1"/>
    <property type="molecule type" value="Genomic_DNA"/>
</dbReference>
<sequence>MADQIPDSAKLLPCPNPWCDCPDSLFVQPLDRKTLFGVQCACGFEGPVMDSKQRAIAAWNTRAAPPAMDREAVEKVTSAMLLGRSWMRHSPTCRSIVGEATDDGCRVDCSCGLADVLSSFDAAMFGVDPALFGLDPTLSTLSADAIRQGEGKWRHVKRGTVYQVIGTAELQAGQPQLEHAELVIYRGEDGKLWARNSGEFHDGRFVPATPASHASDGGKA</sequence>
<protein>
    <recommendedName>
        <fullName evidence="5">DUF1653 domain-containing protein</fullName>
    </recommendedName>
</protein>
<organism evidence="2 4">
    <name type="scientific">Sphingomonas yabuuchiae</name>
    <dbReference type="NCBI Taxonomy" id="172044"/>
    <lineage>
        <taxon>Bacteria</taxon>
        <taxon>Pseudomonadati</taxon>
        <taxon>Pseudomonadota</taxon>
        <taxon>Alphaproteobacteria</taxon>
        <taxon>Sphingomonadales</taxon>
        <taxon>Sphingomonadaceae</taxon>
        <taxon>Sphingomonas</taxon>
    </lineage>
</organism>